<dbReference type="InterPro" id="IPR023213">
    <property type="entry name" value="CAT-like_dom_sf"/>
</dbReference>
<dbReference type="PANTHER" id="PTHR31642:SF266">
    <property type="entry name" value="HXXXD-TYPE ACYL-TRANSFERASE FAMILY PROTEIN"/>
    <property type="match status" value="1"/>
</dbReference>
<reference evidence="4" key="1">
    <citation type="journal article" date="2022" name="Cell">
        <title>Repeat-based holocentromeres influence genome architecture and karyotype evolution.</title>
        <authorList>
            <person name="Hofstatter P.G."/>
            <person name="Thangavel G."/>
            <person name="Lux T."/>
            <person name="Neumann P."/>
            <person name="Vondrak T."/>
            <person name="Novak P."/>
            <person name="Zhang M."/>
            <person name="Costa L."/>
            <person name="Castellani M."/>
            <person name="Scott A."/>
            <person name="Toegelov H."/>
            <person name="Fuchs J."/>
            <person name="Mata-Sucre Y."/>
            <person name="Dias Y."/>
            <person name="Vanzela A.L.L."/>
            <person name="Huettel B."/>
            <person name="Almeida C.C.S."/>
            <person name="Simkova H."/>
            <person name="Souza G."/>
            <person name="Pedrosa-Harand A."/>
            <person name="Macas J."/>
            <person name="Mayer K.F.X."/>
            <person name="Houben A."/>
            <person name="Marques A."/>
        </authorList>
    </citation>
    <scope>NUCLEOTIDE SEQUENCE</scope>
    <source>
        <strain evidence="4">RhyBre1mFocal</strain>
    </source>
</reference>
<organism evidence="4 5">
    <name type="scientific">Rhynchospora breviuscula</name>
    <dbReference type="NCBI Taxonomy" id="2022672"/>
    <lineage>
        <taxon>Eukaryota</taxon>
        <taxon>Viridiplantae</taxon>
        <taxon>Streptophyta</taxon>
        <taxon>Embryophyta</taxon>
        <taxon>Tracheophyta</taxon>
        <taxon>Spermatophyta</taxon>
        <taxon>Magnoliopsida</taxon>
        <taxon>Liliopsida</taxon>
        <taxon>Poales</taxon>
        <taxon>Cyperaceae</taxon>
        <taxon>Cyperoideae</taxon>
        <taxon>Rhynchosporeae</taxon>
        <taxon>Rhynchospora</taxon>
    </lineage>
</organism>
<protein>
    <submittedName>
        <fullName evidence="4">Uncharacterized protein</fullName>
    </submittedName>
</protein>
<sequence length="462" mass="50635">MGAEAKGYEVMVQSMETVAAVLPVQEHRLPQSNFDLLLPPIDVGVFFCFRKSAPVADTNVASVGPITFPAIVANLKAALAKVLVTYYPLAGEVVTNSAGEPEILCNNRGVDLTEAYADVDLRDLNLYDPDDSVEAKLVPKKKDGILSIQVTELRCGAVVVGCMFDHRVADAYSFNMFMSAWAETALSQPISSMPSFHRSLLASRPLHSSNSLDPLLDRFFTPLSLCPPPNPLISFSAPVNRIYYVPAADVARLQEIAGRKHSKLVCFTAYLWQILARSADLGEKSCSMGIVVDGRSRMKNVHGKKFVENYFGNVLSIPYGNLSVESLLDMKLAEVAQEVYEWLSPAATEDHFLGILDWVEAHRPEPAAARIYLGDSNEEDKSVSCVVSSGRGFPEINFGWGNAAFGSYHFPWGGKAGYLMPIPQKTGDWVVYAHVAPSIVSVMEEEPTIFHQLTTEYFLGSV</sequence>
<dbReference type="Pfam" id="PF02458">
    <property type="entry name" value="Transferase"/>
    <property type="match status" value="1"/>
</dbReference>
<dbReference type="Gene3D" id="3.30.559.10">
    <property type="entry name" value="Chloramphenicol acetyltransferase-like domain"/>
    <property type="match status" value="2"/>
</dbReference>
<accession>A0A9Q0HTL0</accession>
<dbReference type="PANTHER" id="PTHR31642">
    <property type="entry name" value="TRICHOTHECENE 3-O-ACETYLTRANSFERASE"/>
    <property type="match status" value="1"/>
</dbReference>
<name>A0A9Q0HTL0_9POAL</name>
<dbReference type="InterPro" id="IPR050317">
    <property type="entry name" value="Plant_Fungal_Acyltransferase"/>
</dbReference>
<comment type="similarity">
    <text evidence="1">Belongs to the plant acyltransferase family.</text>
</comment>
<comment type="caution">
    <text evidence="4">The sequence shown here is derived from an EMBL/GenBank/DDBJ whole genome shotgun (WGS) entry which is preliminary data.</text>
</comment>
<evidence type="ECO:0000256" key="3">
    <source>
        <dbReference type="ARBA" id="ARBA00023315"/>
    </source>
</evidence>
<dbReference type="GO" id="GO:0016747">
    <property type="term" value="F:acyltransferase activity, transferring groups other than amino-acyl groups"/>
    <property type="evidence" value="ECO:0007669"/>
    <property type="project" value="TreeGrafter"/>
</dbReference>
<dbReference type="EMBL" id="JAMQYH010000002">
    <property type="protein sequence ID" value="KAJ1698039.1"/>
    <property type="molecule type" value="Genomic_DNA"/>
</dbReference>
<keyword evidence="2" id="KW-0808">Transferase</keyword>
<gene>
    <name evidence="4" type="ORF">LUZ63_006551</name>
</gene>
<evidence type="ECO:0000256" key="2">
    <source>
        <dbReference type="ARBA" id="ARBA00022679"/>
    </source>
</evidence>
<keyword evidence="3" id="KW-0012">Acyltransferase</keyword>
<dbReference type="Proteomes" id="UP001151287">
    <property type="component" value="Unassembled WGS sequence"/>
</dbReference>
<evidence type="ECO:0000313" key="4">
    <source>
        <dbReference type="EMBL" id="KAJ1698039.1"/>
    </source>
</evidence>
<dbReference type="AlphaFoldDB" id="A0A9Q0HTL0"/>
<keyword evidence="5" id="KW-1185">Reference proteome</keyword>
<evidence type="ECO:0000313" key="5">
    <source>
        <dbReference type="Proteomes" id="UP001151287"/>
    </source>
</evidence>
<proteinExistence type="inferred from homology"/>
<dbReference type="OrthoDB" id="1862401at2759"/>
<evidence type="ECO:0000256" key="1">
    <source>
        <dbReference type="ARBA" id="ARBA00009861"/>
    </source>
</evidence>